<accession>A0A5J5BRW2</accession>
<dbReference type="PANTHER" id="PTHR24177:SF435">
    <property type="entry name" value="ANKYRIN REPEAT-CONTAINING PROTEIN NPR4-LIKE"/>
    <property type="match status" value="1"/>
</dbReference>
<dbReference type="InterPro" id="IPR002110">
    <property type="entry name" value="Ankyrin_rpt"/>
</dbReference>
<dbReference type="InterPro" id="IPR029472">
    <property type="entry name" value="Copia-like_N"/>
</dbReference>
<dbReference type="InterPro" id="IPR036770">
    <property type="entry name" value="Ankyrin_rpt-contain_sf"/>
</dbReference>
<name>A0A5J5BRW2_9ASTE</name>
<keyword evidence="3" id="KW-1185">Reference proteome</keyword>
<evidence type="ECO:0000313" key="2">
    <source>
        <dbReference type="EMBL" id="KAA8544477.1"/>
    </source>
</evidence>
<reference evidence="2 3" key="1">
    <citation type="submission" date="2019-09" db="EMBL/GenBank/DDBJ databases">
        <title>A chromosome-level genome assembly of the Chinese tupelo Nyssa sinensis.</title>
        <authorList>
            <person name="Yang X."/>
            <person name="Kang M."/>
            <person name="Yang Y."/>
            <person name="Xiong H."/>
            <person name="Wang M."/>
            <person name="Zhang Z."/>
            <person name="Wang Z."/>
            <person name="Wu H."/>
            <person name="Ma T."/>
            <person name="Liu J."/>
            <person name="Xi Z."/>
        </authorList>
    </citation>
    <scope>NUCLEOTIDE SEQUENCE [LARGE SCALE GENOMIC DNA]</scope>
    <source>
        <strain evidence="2">J267</strain>
        <tissue evidence="2">Leaf</tissue>
    </source>
</reference>
<feature type="domain" description="Retrotransposon Copia-like N-terminal" evidence="1">
    <location>
        <begin position="23"/>
        <end position="61"/>
    </location>
</feature>
<dbReference type="AlphaFoldDB" id="A0A5J5BRW2"/>
<dbReference type="OrthoDB" id="1925304at2759"/>
<dbReference type="Gene3D" id="1.25.40.20">
    <property type="entry name" value="Ankyrin repeat-containing domain"/>
    <property type="match status" value="2"/>
</dbReference>
<proteinExistence type="predicted"/>
<dbReference type="SUPFAM" id="SSF48403">
    <property type="entry name" value="Ankyrin repeat"/>
    <property type="match status" value="2"/>
</dbReference>
<dbReference type="SMART" id="SM00248">
    <property type="entry name" value="ANK"/>
    <property type="match status" value="4"/>
</dbReference>
<dbReference type="Pfam" id="PF14244">
    <property type="entry name" value="Retrotran_gag_3"/>
    <property type="match status" value="1"/>
</dbReference>
<dbReference type="EMBL" id="CM018034">
    <property type="protein sequence ID" value="KAA8544477.1"/>
    <property type="molecule type" value="Genomic_DNA"/>
</dbReference>
<dbReference type="Pfam" id="PF12796">
    <property type="entry name" value="Ank_2"/>
    <property type="match status" value="1"/>
</dbReference>
<protein>
    <recommendedName>
        <fullName evidence="1">Retrotransposon Copia-like N-terminal domain-containing protein</fullName>
    </recommendedName>
</protein>
<evidence type="ECO:0000259" key="1">
    <source>
        <dbReference type="Pfam" id="PF14244"/>
    </source>
</evidence>
<dbReference type="PANTHER" id="PTHR24177">
    <property type="entry name" value="CASKIN"/>
    <property type="match status" value="1"/>
</dbReference>
<dbReference type="GO" id="GO:0016020">
    <property type="term" value="C:membrane"/>
    <property type="evidence" value="ECO:0007669"/>
    <property type="project" value="TreeGrafter"/>
</dbReference>
<organism evidence="2 3">
    <name type="scientific">Nyssa sinensis</name>
    <dbReference type="NCBI Taxonomy" id="561372"/>
    <lineage>
        <taxon>Eukaryota</taxon>
        <taxon>Viridiplantae</taxon>
        <taxon>Streptophyta</taxon>
        <taxon>Embryophyta</taxon>
        <taxon>Tracheophyta</taxon>
        <taxon>Spermatophyta</taxon>
        <taxon>Magnoliopsida</taxon>
        <taxon>eudicotyledons</taxon>
        <taxon>Gunneridae</taxon>
        <taxon>Pentapetalae</taxon>
        <taxon>asterids</taxon>
        <taxon>Cornales</taxon>
        <taxon>Nyssaceae</taxon>
        <taxon>Nyssa</taxon>
    </lineage>
</organism>
<gene>
    <name evidence="2" type="ORF">F0562_022483</name>
</gene>
<sequence length="621" mass="70353">MTSSNSSSFEQYPYPSTLNVANFVSTKLSDSNYGRWKTQMVGLLESQDLLGFIDGTNMAPDKKISVSTTEIENPDYLLWRRTDRLIKGWIIGSLSEEVLDLVVGLNTARDVWAKLENKLVQLQDFLEQVQPERERVQADETEETDLSMYLPLHKAILNDDWKGAQEFFNEHRDRVTAKITPNSYTALHVAVAKGNSNDFVSKLVEMMTREDLALQNNRGNTAFVVAACVGNTQAAEILVDKNSDLPHIQNNFGFLPIHYAAANANKDMLRYLQTVAEKNVRVRPNPFEEECGIQLLIDVIVSGLLDVALDLIHRYPHWATLKLENGDTPLKAIARKASAFLSGSHLNFWERLIYSGIPVKLNNHPDDSNGRGIDSPARSSLALMQKCDWVQLHGGHYFNTAYQKLTLAVCRVSGLLVPSSIKHIQDKKLIHYQALELVKSLCKSIGSRKNRHDSDRSHYEIPVMLAASLGIHEVVEEIVDIFPNAAWSQNEDNHTIFDIAVIQRCEKIFNLIYQMNEHKHYLTTPLLPDKFGNTILHLAGRLAPFHKLNRVSGATLQMQREDDDEKNLDEDDEETMLEDEVVVKEENIHDMMEVSGLARAVKRKAEIMEDWDMVPVAKQTI</sequence>
<dbReference type="Proteomes" id="UP000325577">
    <property type="component" value="Linkage Group LG11"/>
</dbReference>
<evidence type="ECO:0000313" key="3">
    <source>
        <dbReference type="Proteomes" id="UP000325577"/>
    </source>
</evidence>